<feature type="region of interest" description="Disordered" evidence="2">
    <location>
        <begin position="374"/>
        <end position="406"/>
    </location>
</feature>
<dbReference type="VEuPathDB" id="FungiDB:H257_18573"/>
<feature type="coiled-coil region" evidence="1">
    <location>
        <begin position="217"/>
        <end position="251"/>
    </location>
</feature>
<keyword evidence="5" id="KW-1185">Reference proteome</keyword>
<proteinExistence type="predicted"/>
<sequence>MQKQFVGQDEEEEEQASTPSNSQATLLDARTTGSAANARLLLRLDQKRTGILSNVDDLLSTVTQTHSKLMSVAEDLKEVLNESRQHAVSSEDALAKSRLATEAAIKERDSAMAAQKKMSSEALDAATLVLKLQGEVEVAKQDIARLDSLLDCTKNALTSQKAMNNKQLSQLEIQETTVVQLRDALKDASGQAQRSASLVKAKEAATDAAIQGRKDADRRARRDLAKANEKLKSLQAANQQLKDELAASIEVQHSLKTSLSEANESASRVSSCVKDAVPMFWDWVASNFRLKNESRVDQLLAAWVADDRDIFAEHMDTVAILWETASSPPRAAPFLNRVVGKDIRSWSVPTQPSGASETSPSLVNPVTMAQSTARAKRSFDGDISIKSKKSRPSSSDQVIPPEPNTLPPDVVLAYEALADQKPWERYQSQESFVPVAFRVDPVWASLHQALVEFWAVHARAVWNRWYLPCSSKSADNDVDALLSPMTSLAGCLYRVLKAHGPELMHFLSYPHAFWPVYLQQAITLKKLVLNRGEECVLEYLRSSAHKWWPDVPSVSKTKPWSSPPQATLSFLKTRVLKTHHLSKFDPSDPNAWTLQAVRNALQWMIDVADGFQASSHSKSQFPFVHGPNCQPAEGSQWAHGLTLPLGVPSSAQGSGDASTVSNPNNSPDSPQQQNHS</sequence>
<dbReference type="RefSeq" id="XP_009845968.1">
    <property type="nucleotide sequence ID" value="XM_009847666.1"/>
</dbReference>
<evidence type="ECO:0000313" key="3">
    <source>
        <dbReference type="EMBL" id="ETV64554.1"/>
    </source>
</evidence>
<dbReference type="EMBL" id="MZMZ02000778">
    <property type="protein sequence ID" value="RQM30423.1"/>
    <property type="molecule type" value="Genomic_DNA"/>
</dbReference>
<evidence type="ECO:0000313" key="5">
    <source>
        <dbReference type="Proteomes" id="UP000284702"/>
    </source>
</evidence>
<feature type="compositionally biased region" description="Polar residues" evidence="2">
    <location>
        <begin position="16"/>
        <end position="26"/>
    </location>
</feature>
<reference evidence="4 5" key="2">
    <citation type="submission" date="2018-07" db="EMBL/GenBank/DDBJ databases">
        <title>Annotation of Aphanomyces astaci genome assembly.</title>
        <authorList>
            <person name="Studholme D.J."/>
        </authorList>
    </citation>
    <scope>NUCLEOTIDE SEQUENCE [LARGE SCALE GENOMIC DNA]</scope>
    <source>
        <strain evidence="4">Pc</strain>
    </source>
</reference>
<evidence type="ECO:0000313" key="4">
    <source>
        <dbReference type="EMBL" id="RQM30423.1"/>
    </source>
</evidence>
<feature type="compositionally biased region" description="Polar residues" evidence="2">
    <location>
        <begin position="649"/>
        <end position="676"/>
    </location>
</feature>
<feature type="region of interest" description="Disordered" evidence="2">
    <location>
        <begin position="1"/>
        <end position="26"/>
    </location>
</feature>
<dbReference type="AlphaFoldDB" id="W4FCE7"/>
<name>W4FCE7_APHAT</name>
<evidence type="ECO:0000256" key="2">
    <source>
        <dbReference type="SAM" id="MobiDB-lite"/>
    </source>
</evidence>
<organism evidence="3">
    <name type="scientific">Aphanomyces astaci</name>
    <name type="common">Crayfish plague agent</name>
    <dbReference type="NCBI Taxonomy" id="112090"/>
    <lineage>
        <taxon>Eukaryota</taxon>
        <taxon>Sar</taxon>
        <taxon>Stramenopiles</taxon>
        <taxon>Oomycota</taxon>
        <taxon>Saprolegniomycetes</taxon>
        <taxon>Saprolegniales</taxon>
        <taxon>Verrucalvaceae</taxon>
        <taxon>Aphanomyces</taxon>
    </lineage>
</organism>
<keyword evidence="1" id="KW-0175">Coiled coil</keyword>
<dbReference type="Proteomes" id="UP000284702">
    <property type="component" value="Unassembled WGS sequence"/>
</dbReference>
<evidence type="ECO:0000256" key="1">
    <source>
        <dbReference type="SAM" id="Coils"/>
    </source>
</evidence>
<dbReference type="EMBL" id="KI913291">
    <property type="protein sequence ID" value="ETV64554.1"/>
    <property type="molecule type" value="Genomic_DNA"/>
</dbReference>
<protein>
    <submittedName>
        <fullName evidence="3">Uncharacterized protein</fullName>
    </submittedName>
</protein>
<dbReference type="GeneID" id="20820569"/>
<reference evidence="3" key="1">
    <citation type="submission" date="2013-12" db="EMBL/GenBank/DDBJ databases">
        <title>The Genome Sequence of Aphanomyces astaci APO3.</title>
        <authorList>
            <consortium name="The Broad Institute Genomics Platform"/>
            <person name="Russ C."/>
            <person name="Tyler B."/>
            <person name="van West P."/>
            <person name="Dieguez-Uribeondo J."/>
            <person name="Young S.K."/>
            <person name="Zeng Q."/>
            <person name="Gargeya S."/>
            <person name="Fitzgerald M."/>
            <person name="Abouelleil A."/>
            <person name="Alvarado L."/>
            <person name="Chapman S.B."/>
            <person name="Gainer-Dewar J."/>
            <person name="Goldberg J."/>
            <person name="Griggs A."/>
            <person name="Gujja S."/>
            <person name="Hansen M."/>
            <person name="Howarth C."/>
            <person name="Imamovic A."/>
            <person name="Ireland A."/>
            <person name="Larimer J."/>
            <person name="McCowan C."/>
            <person name="Murphy C."/>
            <person name="Pearson M."/>
            <person name="Poon T.W."/>
            <person name="Priest M."/>
            <person name="Roberts A."/>
            <person name="Saif S."/>
            <person name="Shea T."/>
            <person name="Sykes S."/>
            <person name="Wortman J."/>
            <person name="Nusbaum C."/>
            <person name="Birren B."/>
        </authorList>
    </citation>
    <scope>NUCLEOTIDE SEQUENCE [LARGE SCALE GENOMIC DNA]</scope>
    <source>
        <strain evidence="3">APO3</strain>
    </source>
</reference>
<accession>W4FCE7</accession>
<feature type="region of interest" description="Disordered" evidence="2">
    <location>
        <begin position="632"/>
        <end position="676"/>
    </location>
</feature>
<gene>
    <name evidence="4" type="ORF">B5M09_013120</name>
    <name evidence="3" type="ORF">H257_18573</name>
</gene>